<dbReference type="HOGENOM" id="CLU_2196986_0_0_1"/>
<dbReference type="InParanoid" id="H6C9A8"/>
<reference evidence="1" key="1">
    <citation type="submission" date="2011-07" db="EMBL/GenBank/DDBJ databases">
        <title>The Genome Sequence of Exophiala (Wangiella) dermatitidis NIH/UT8656.</title>
        <authorList>
            <consortium name="The Broad Institute Genome Sequencing Platform"/>
            <person name="Cuomo C."/>
            <person name="Wang Z."/>
            <person name="Hunicke-Smith S."/>
            <person name="Szanislo P.J."/>
            <person name="Earl A."/>
            <person name="Young S.K."/>
            <person name="Zeng Q."/>
            <person name="Gargeya S."/>
            <person name="Fitzgerald M."/>
            <person name="Haas B."/>
            <person name="Abouelleil A."/>
            <person name="Alvarado L."/>
            <person name="Arachchi H.M."/>
            <person name="Berlin A."/>
            <person name="Brown A."/>
            <person name="Chapman S.B."/>
            <person name="Chen Z."/>
            <person name="Dunbar C."/>
            <person name="Freedman E."/>
            <person name="Gearin G."/>
            <person name="Gellesch M."/>
            <person name="Goldberg J."/>
            <person name="Griggs A."/>
            <person name="Gujja S."/>
            <person name="Heiman D."/>
            <person name="Howarth C."/>
            <person name="Larson L."/>
            <person name="Lui A."/>
            <person name="MacDonald P.J.P."/>
            <person name="Montmayeur A."/>
            <person name="Murphy C."/>
            <person name="Neiman D."/>
            <person name="Pearson M."/>
            <person name="Priest M."/>
            <person name="Roberts A."/>
            <person name="Saif S."/>
            <person name="Shea T."/>
            <person name="Shenoy N."/>
            <person name="Sisk P."/>
            <person name="Stolte C."/>
            <person name="Sykes S."/>
            <person name="Wortman J."/>
            <person name="Nusbaum C."/>
            <person name="Birren B."/>
        </authorList>
    </citation>
    <scope>NUCLEOTIDE SEQUENCE</scope>
    <source>
        <strain evidence="1">NIH/UT8656</strain>
    </source>
</reference>
<dbReference type="VEuPathDB" id="FungiDB:HMPREF1120_08627"/>
<accession>H6C9A8</accession>
<dbReference type="AlphaFoldDB" id="H6C9A8"/>
<dbReference type="Proteomes" id="UP000007304">
    <property type="component" value="Unassembled WGS sequence"/>
</dbReference>
<gene>
    <name evidence="1" type="ORF">HMPREF1120_08627</name>
</gene>
<dbReference type="EMBL" id="JH226136">
    <property type="protein sequence ID" value="EHY60677.1"/>
    <property type="molecule type" value="Genomic_DNA"/>
</dbReference>
<protein>
    <submittedName>
        <fullName evidence="1">Uncharacterized protein</fullName>
    </submittedName>
</protein>
<proteinExistence type="predicted"/>
<dbReference type="GeneID" id="20313266"/>
<keyword evidence="2" id="KW-1185">Reference proteome</keyword>
<name>H6C9A8_EXODN</name>
<dbReference type="RefSeq" id="XP_009161138.1">
    <property type="nucleotide sequence ID" value="XM_009162890.1"/>
</dbReference>
<organism evidence="1 2">
    <name type="scientific">Exophiala dermatitidis (strain ATCC 34100 / CBS 525.76 / NIH/UT8656)</name>
    <name type="common">Black yeast</name>
    <name type="synonym">Wangiella dermatitidis</name>
    <dbReference type="NCBI Taxonomy" id="858893"/>
    <lineage>
        <taxon>Eukaryota</taxon>
        <taxon>Fungi</taxon>
        <taxon>Dikarya</taxon>
        <taxon>Ascomycota</taxon>
        <taxon>Pezizomycotina</taxon>
        <taxon>Eurotiomycetes</taxon>
        <taxon>Chaetothyriomycetidae</taxon>
        <taxon>Chaetothyriales</taxon>
        <taxon>Herpotrichiellaceae</taxon>
        <taxon>Exophiala</taxon>
    </lineage>
</organism>
<sequence>MCHVQFMLHGAHSSSGAHWEVLPVPNESMTFPRSRSARLTDTLSLPGQCPNAHRRAKRFAAFMAWPTQSRGTSTLSSSLSSDLSMRRNGCEACELLTPRSIQMILWQL</sequence>
<evidence type="ECO:0000313" key="2">
    <source>
        <dbReference type="Proteomes" id="UP000007304"/>
    </source>
</evidence>
<evidence type="ECO:0000313" key="1">
    <source>
        <dbReference type="EMBL" id="EHY60677.1"/>
    </source>
</evidence>